<dbReference type="AlphaFoldDB" id="A0A5J5I854"/>
<comment type="caution">
    <text evidence="4">The sequence shown here is derived from an EMBL/GenBank/DDBJ whole genome shotgun (WGS) entry which is preliminary data.</text>
</comment>
<dbReference type="EMBL" id="VYQB01000002">
    <property type="protein sequence ID" value="KAA9020607.1"/>
    <property type="molecule type" value="Genomic_DNA"/>
</dbReference>
<dbReference type="RefSeq" id="WP_150424485.1">
    <property type="nucleotide sequence ID" value="NZ_VYQA01000002.1"/>
</dbReference>
<evidence type="ECO:0000256" key="1">
    <source>
        <dbReference type="SAM" id="SignalP"/>
    </source>
</evidence>
<evidence type="ECO:0000313" key="4">
    <source>
        <dbReference type="EMBL" id="KAA9032932.1"/>
    </source>
</evidence>
<protein>
    <submittedName>
        <fullName evidence="4">YceI family protein</fullName>
    </submittedName>
</protein>
<dbReference type="SMART" id="SM00867">
    <property type="entry name" value="YceI"/>
    <property type="match status" value="1"/>
</dbReference>
<organism evidence="4 5">
    <name type="scientific">Sphingobium limneticum</name>
    <dbReference type="NCBI Taxonomy" id="1007511"/>
    <lineage>
        <taxon>Bacteria</taxon>
        <taxon>Pseudomonadati</taxon>
        <taxon>Pseudomonadota</taxon>
        <taxon>Alphaproteobacteria</taxon>
        <taxon>Sphingomonadales</taxon>
        <taxon>Sphingomonadaceae</taxon>
        <taxon>Sphingobium</taxon>
    </lineage>
</organism>
<keyword evidence="1" id="KW-0732">Signal</keyword>
<reference evidence="5 6" key="1">
    <citation type="submission" date="2019-09" db="EMBL/GenBank/DDBJ databases">
        <authorList>
            <person name="Feng G."/>
        </authorList>
    </citation>
    <scope>NUCLEOTIDE SEQUENCE [LARGE SCALE GENOMIC DNA]</scope>
    <source>
        <strain evidence="4 5">KACC 19283</strain>
        <strain evidence="3 6">KACC 19284</strain>
    </source>
</reference>
<name>A0A5J5I854_9SPHN</name>
<evidence type="ECO:0000313" key="6">
    <source>
        <dbReference type="Proteomes" id="UP000326364"/>
    </source>
</evidence>
<dbReference type="Proteomes" id="UP000325933">
    <property type="component" value="Unassembled WGS sequence"/>
</dbReference>
<dbReference type="InterPro" id="IPR007372">
    <property type="entry name" value="Lipid/polyisoprenoid-bd_YceI"/>
</dbReference>
<feature type="chain" id="PRO_5023898175" evidence="1">
    <location>
        <begin position="22"/>
        <end position="208"/>
    </location>
</feature>
<accession>A0A5J5I854</accession>
<dbReference type="InterPro" id="IPR036761">
    <property type="entry name" value="TTHA0802/YceI-like_sf"/>
</dbReference>
<evidence type="ECO:0000313" key="3">
    <source>
        <dbReference type="EMBL" id="KAA9020607.1"/>
    </source>
</evidence>
<evidence type="ECO:0000259" key="2">
    <source>
        <dbReference type="SMART" id="SM00867"/>
    </source>
</evidence>
<gene>
    <name evidence="4" type="ORF">F4U95_02715</name>
    <name evidence="3" type="ORF">F4U96_02715</name>
</gene>
<dbReference type="SUPFAM" id="SSF101874">
    <property type="entry name" value="YceI-like"/>
    <property type="match status" value="1"/>
</dbReference>
<evidence type="ECO:0000313" key="5">
    <source>
        <dbReference type="Proteomes" id="UP000325933"/>
    </source>
</evidence>
<dbReference type="Proteomes" id="UP000326364">
    <property type="component" value="Unassembled WGS sequence"/>
</dbReference>
<keyword evidence="6" id="KW-1185">Reference proteome</keyword>
<sequence>MRLPARLALLSSMVALVPATAAPPVIPPPAPMVRAALYAPGRYAVDSEATKVHFHVKALVGGYEGDFLAPEGSVVIDAARPDRATVDIRFPVEKLTTSDASTDAMLKGDSFFDMGQYPTIRFTAKDAPLVGGDAPTPVAGELTMHGQTRPVTLSVRLVGTTPDEAPGLSVLHFTGTMTVERSHYGMGFGRPFVSDHVDLTIDAIFRRG</sequence>
<feature type="domain" description="Lipid/polyisoprenoid-binding YceI-like" evidence="2">
    <location>
        <begin position="42"/>
        <end position="206"/>
    </location>
</feature>
<dbReference type="Gene3D" id="2.40.128.110">
    <property type="entry name" value="Lipid/polyisoprenoid-binding, YceI-like"/>
    <property type="match status" value="1"/>
</dbReference>
<proteinExistence type="predicted"/>
<dbReference type="Pfam" id="PF04264">
    <property type="entry name" value="YceI"/>
    <property type="match status" value="1"/>
</dbReference>
<dbReference type="PANTHER" id="PTHR34406:SF1">
    <property type="entry name" value="PROTEIN YCEI"/>
    <property type="match status" value="1"/>
</dbReference>
<feature type="signal peptide" evidence="1">
    <location>
        <begin position="1"/>
        <end position="21"/>
    </location>
</feature>
<dbReference type="EMBL" id="VYQA01000002">
    <property type="protein sequence ID" value="KAA9032932.1"/>
    <property type="molecule type" value="Genomic_DNA"/>
</dbReference>
<dbReference type="PANTHER" id="PTHR34406">
    <property type="entry name" value="PROTEIN YCEI"/>
    <property type="match status" value="1"/>
</dbReference>